<sequence>MPYGEILMENTTMDYDHPYKFNGKELDMATGYYYYGARYYDPKRSFWLSVDPLAEITNSPYAYVWNDPVNFADPSGMMGERKGGNDPCDPPGKKSFVRRTYDYIVGLFGRKSHSSIIVGEVTRVGREPDQAAQNNLPWYLNKGKYGGKPVLTLGAHNIVIPYIQRSEYGSDYLENGDVFLKNTVGTVYNSVASMWNEGMQGKEASAMVYEGDSDTESAVRHIMRGKTNAEEIEGLAAMVLIHKISKGAAGEGLSGKNWEFNPVRDVDMRGGATHLMALEEAFKRTGVPKELFKVTEWGKDINGKSIPTVYKGPNSAEVNMDIPAFNNVKPGGTLGEGPHQPHIGYKVGKGRNRVVGHIFIDNVPSSR</sequence>
<protein>
    <submittedName>
        <fullName evidence="2">Polymorphic toxin type 47 domain-containing protein</fullName>
    </submittedName>
</protein>
<dbReference type="NCBIfam" id="TIGR03696">
    <property type="entry name" value="Rhs_assc_core"/>
    <property type="match status" value="1"/>
</dbReference>
<dbReference type="InterPro" id="IPR029103">
    <property type="entry name" value="Ntox47"/>
</dbReference>
<evidence type="ECO:0000313" key="2">
    <source>
        <dbReference type="EMBL" id="MCU7612969.1"/>
    </source>
</evidence>
<proteinExistence type="predicted"/>
<dbReference type="InterPro" id="IPR050708">
    <property type="entry name" value="T6SS_VgrG/RHS"/>
</dbReference>
<evidence type="ECO:0000313" key="3">
    <source>
        <dbReference type="Proteomes" id="UP001208114"/>
    </source>
</evidence>
<dbReference type="Gene3D" id="2.180.10.10">
    <property type="entry name" value="RHS repeat-associated core"/>
    <property type="match status" value="1"/>
</dbReference>
<dbReference type="PANTHER" id="PTHR32305:SF15">
    <property type="entry name" value="PROTEIN RHSA-RELATED"/>
    <property type="match status" value="1"/>
</dbReference>
<feature type="domain" description="Bacterial toxin 47" evidence="1">
    <location>
        <begin position="258"/>
        <end position="366"/>
    </location>
</feature>
<accession>A0ABT2VSK6</accession>
<name>A0ABT2VSK6_9FLAO</name>
<dbReference type="Proteomes" id="UP001208114">
    <property type="component" value="Unassembled WGS sequence"/>
</dbReference>
<evidence type="ECO:0000259" key="1">
    <source>
        <dbReference type="Pfam" id="PF15540"/>
    </source>
</evidence>
<dbReference type="EMBL" id="JAOTEN010000001">
    <property type="protein sequence ID" value="MCU7612969.1"/>
    <property type="molecule type" value="Genomic_DNA"/>
</dbReference>
<reference evidence="3" key="1">
    <citation type="submission" date="2023-07" db="EMBL/GenBank/DDBJ databases">
        <title>Chryseobacterium sp. GMJ5 Genome sequencing and assembly.</title>
        <authorList>
            <person name="Jung Y."/>
        </authorList>
    </citation>
    <scope>NUCLEOTIDE SEQUENCE [LARGE SCALE GENOMIC DNA]</scope>
    <source>
        <strain evidence="3">GMJ5</strain>
    </source>
</reference>
<dbReference type="Pfam" id="PF15540">
    <property type="entry name" value="Ntox47"/>
    <property type="match status" value="1"/>
</dbReference>
<dbReference type="PANTHER" id="PTHR32305">
    <property type="match status" value="1"/>
</dbReference>
<gene>
    <name evidence="2" type="ORF">N0B16_00810</name>
</gene>
<organism evidence="2 3">
    <name type="scientific">Chryseobacterium gilvum</name>
    <dbReference type="NCBI Taxonomy" id="2976534"/>
    <lineage>
        <taxon>Bacteria</taxon>
        <taxon>Pseudomonadati</taxon>
        <taxon>Bacteroidota</taxon>
        <taxon>Flavobacteriia</taxon>
        <taxon>Flavobacteriales</taxon>
        <taxon>Weeksellaceae</taxon>
        <taxon>Chryseobacterium group</taxon>
        <taxon>Chryseobacterium</taxon>
    </lineage>
</organism>
<dbReference type="InterPro" id="IPR022385">
    <property type="entry name" value="Rhs_assc_core"/>
</dbReference>
<comment type="caution">
    <text evidence="2">The sequence shown here is derived from an EMBL/GenBank/DDBJ whole genome shotgun (WGS) entry which is preliminary data.</text>
</comment>
<dbReference type="RefSeq" id="WP_262988821.1">
    <property type="nucleotide sequence ID" value="NZ_JAOTEN010000001.1"/>
</dbReference>
<keyword evidence="3" id="KW-1185">Reference proteome</keyword>